<gene>
    <name evidence="1" type="ORF">BDR25DRAFT_347120</name>
</gene>
<name>A0ACB6Q9P1_9PLEO</name>
<comment type="caution">
    <text evidence="1">The sequence shown here is derived from an EMBL/GenBank/DDBJ whole genome shotgun (WGS) entry which is preliminary data.</text>
</comment>
<accession>A0ACB6Q9P1</accession>
<reference evidence="1" key="1">
    <citation type="journal article" date="2020" name="Stud. Mycol.">
        <title>101 Dothideomycetes genomes: a test case for predicting lifestyles and emergence of pathogens.</title>
        <authorList>
            <person name="Haridas S."/>
            <person name="Albert R."/>
            <person name="Binder M."/>
            <person name="Bloem J."/>
            <person name="Labutti K."/>
            <person name="Salamov A."/>
            <person name="Andreopoulos B."/>
            <person name="Baker S."/>
            <person name="Barry K."/>
            <person name="Bills G."/>
            <person name="Bluhm B."/>
            <person name="Cannon C."/>
            <person name="Castanera R."/>
            <person name="Culley D."/>
            <person name="Daum C."/>
            <person name="Ezra D."/>
            <person name="Gonzalez J."/>
            <person name="Henrissat B."/>
            <person name="Kuo A."/>
            <person name="Liang C."/>
            <person name="Lipzen A."/>
            <person name="Lutzoni F."/>
            <person name="Magnuson J."/>
            <person name="Mondo S."/>
            <person name="Nolan M."/>
            <person name="Ohm R."/>
            <person name="Pangilinan J."/>
            <person name="Park H.-J."/>
            <person name="Ramirez L."/>
            <person name="Alfaro M."/>
            <person name="Sun H."/>
            <person name="Tritt A."/>
            <person name="Yoshinaga Y."/>
            <person name="Zwiers L.-H."/>
            <person name="Turgeon B."/>
            <person name="Goodwin S."/>
            <person name="Spatafora J."/>
            <person name="Crous P."/>
            <person name="Grigoriev I."/>
        </authorList>
    </citation>
    <scope>NUCLEOTIDE SEQUENCE</scope>
    <source>
        <strain evidence="1">ATCC 200398</strain>
    </source>
</reference>
<dbReference type="EMBL" id="MU003548">
    <property type="protein sequence ID" value="KAF2463629.1"/>
    <property type="molecule type" value="Genomic_DNA"/>
</dbReference>
<keyword evidence="2" id="KW-1185">Reference proteome</keyword>
<protein>
    <submittedName>
        <fullName evidence="1">Uncharacterized protein</fullName>
    </submittedName>
</protein>
<sequence>MAKIISCSLATVQLGNSRFTKREERPALSTWRCELTALSQVYNLYFVAYSEYIYVYQPNFPDQHLADEPDLILHPPVSSPNLEPGIDPLCPHSITRILIDFLGNEEIVLVTCDDGDVIGYSVPQIQQAVEKRAEGRCSEQEPVGDEIRVFLHRNVEGSAWGLAVHREARMIAISANTKVVTVLAFALASPEESDSYLDSYMPNGPDASDFPYPRQQDHIFTLPAEHNIPSVSFDNSGADSTGRWLLSAVVSGQVHLWDLHNPDAPARTIQTGFCAGVHNPKEAPAVCTCADAGALPHAAWNAMFVDTRSCRKTYSIRDALGSNPLQYTPCIWVSKASLEIDWKNGLLAEDSKIDFEPITPHFDSDDEGNGNGHESENESDKDEDQEIQEAWEAFVEPGNTLDDGSASESESEDVDHEIPDAAEDVGEPGEDEDIFASGLEAEVQEAPQAAEGVSSLQQDEAISESGSEEEGESQTEQQLSVSGLGFQQMVEATLRQPTTVKRSYFKLKTEPGPRQPAPKCPIIIITKEDVYLVQLFKPPNRSIMYDRRNDPVIAARNPLFVNNGDPYTQKQCDRLCFAAQIPELGIFIVGSPLGRVAIFRLTQFQTQHEGRQDTVYGFRQEYLIPATNRLGHVEATHNQLGRLVGMAVSPVQGMLDLPAEEVEEEKENPKLSAEQRTSTAGGRRWRLMLHYSSHTVLTYDIGKFQEEEETSLGALVV</sequence>
<proteinExistence type="predicted"/>
<evidence type="ECO:0000313" key="2">
    <source>
        <dbReference type="Proteomes" id="UP000799755"/>
    </source>
</evidence>
<organism evidence="1 2">
    <name type="scientific">Lindgomyces ingoldianus</name>
    <dbReference type="NCBI Taxonomy" id="673940"/>
    <lineage>
        <taxon>Eukaryota</taxon>
        <taxon>Fungi</taxon>
        <taxon>Dikarya</taxon>
        <taxon>Ascomycota</taxon>
        <taxon>Pezizomycotina</taxon>
        <taxon>Dothideomycetes</taxon>
        <taxon>Pleosporomycetidae</taxon>
        <taxon>Pleosporales</taxon>
        <taxon>Lindgomycetaceae</taxon>
        <taxon>Lindgomyces</taxon>
    </lineage>
</organism>
<evidence type="ECO:0000313" key="1">
    <source>
        <dbReference type="EMBL" id="KAF2463629.1"/>
    </source>
</evidence>
<dbReference type="Proteomes" id="UP000799755">
    <property type="component" value="Unassembled WGS sequence"/>
</dbReference>